<evidence type="ECO:0000256" key="2">
    <source>
        <dbReference type="SAM" id="Phobius"/>
    </source>
</evidence>
<keyword evidence="2" id="KW-0472">Membrane</keyword>
<dbReference type="Pfam" id="PF19909">
    <property type="entry name" value="DUF6382"/>
    <property type="match status" value="1"/>
</dbReference>
<dbReference type="CDD" id="cd00060">
    <property type="entry name" value="FHA"/>
    <property type="match status" value="1"/>
</dbReference>
<feature type="compositionally biased region" description="Basic and acidic residues" evidence="1">
    <location>
        <begin position="325"/>
        <end position="338"/>
    </location>
</feature>
<name>A0ABQ1ZSY2_9BACL</name>
<feature type="region of interest" description="Disordered" evidence="1">
    <location>
        <begin position="447"/>
        <end position="536"/>
    </location>
</feature>
<keyword evidence="5" id="KW-1185">Reference proteome</keyword>
<feature type="region of interest" description="Disordered" evidence="1">
    <location>
        <begin position="219"/>
        <end position="241"/>
    </location>
</feature>
<dbReference type="Proteomes" id="UP000605427">
    <property type="component" value="Unassembled WGS sequence"/>
</dbReference>
<accession>A0ABQ1ZSY2</accession>
<evidence type="ECO:0000313" key="4">
    <source>
        <dbReference type="EMBL" id="GGH75657.1"/>
    </source>
</evidence>
<dbReference type="Pfam" id="PF00498">
    <property type="entry name" value="FHA"/>
    <property type="match status" value="1"/>
</dbReference>
<dbReference type="InterPro" id="IPR045962">
    <property type="entry name" value="DUF6382"/>
</dbReference>
<comment type="caution">
    <text evidence="4">The sequence shown here is derived from an EMBL/GenBank/DDBJ whole genome shotgun (WGS) entry which is preliminary data.</text>
</comment>
<dbReference type="PROSITE" id="PS50006">
    <property type="entry name" value="FHA_DOMAIN"/>
    <property type="match status" value="1"/>
</dbReference>
<sequence>MEEFVTDFVQRDTTYMVLKNKRKLSGDDLNRVQVKMLASSNVPHVLDLHVREVDAEAELHYNIGGKRMLSTCMRTEKITLVEYYALLLQIVTALEYGMTYMLNPNGFLLKEDYMFVEGPLSEGTVYLTYLPLNKSVELAPSRERIGGLAARWMASVDDLRGSGVQRILQMCEQSSFSLQSLKNLLIGLLAGSGKQPTGGLAAAGAAAPKPFAPMGDYRDMQGTLGSHNNGNGYGSSTPQASWPQENTYGAFSAASSGGAAYGDQALAFPMNNPNAMQHQQAIPAGNVHTQARAAQWRSESMAEASTVEEDEAAGRRGLFGGSRRSSKDKGRSTEKHSGSDVQAEDAVEDTKNGRLVIPLICVMLLAVLWKFLYLDSPATFTLLICVVATPILLVFAYLGWTRKLNFGKHGTARMQEEEEAAALSASWQEPRGASGHRVFYGQQENGAVPAANKNGAGERNAPGDSGNEKFQLPDFLKPSQPYGGRQGEDGYSKDNVSPNEFSPSPPAVPGTGMLVPPASQPTVMLDGGRGLGDPGSISSGSQYRLERLENGSLPKSIVLPIGSFTIGRSQEVSQHVETAAGISRAHVELELTGTQCTIKDIGSRNGTILNSEALTPYKAYDLNEGDTFKIAGISYTLRCG</sequence>
<dbReference type="Gene3D" id="2.60.200.20">
    <property type="match status" value="1"/>
</dbReference>
<feature type="compositionally biased region" description="Low complexity" evidence="1">
    <location>
        <begin position="225"/>
        <end position="236"/>
    </location>
</feature>
<reference evidence="5" key="1">
    <citation type="journal article" date="2019" name="Int. J. Syst. Evol. Microbiol.">
        <title>The Global Catalogue of Microorganisms (GCM) 10K type strain sequencing project: providing services to taxonomists for standard genome sequencing and annotation.</title>
        <authorList>
            <consortium name="The Broad Institute Genomics Platform"/>
            <consortium name="The Broad Institute Genome Sequencing Center for Infectious Disease"/>
            <person name="Wu L."/>
            <person name="Ma J."/>
        </authorList>
    </citation>
    <scope>NUCLEOTIDE SEQUENCE [LARGE SCALE GENOMIC DNA]</scope>
    <source>
        <strain evidence="5">CCM 8702</strain>
    </source>
</reference>
<dbReference type="EMBL" id="BMDD01000002">
    <property type="protein sequence ID" value="GGH75657.1"/>
    <property type="molecule type" value="Genomic_DNA"/>
</dbReference>
<keyword evidence="2" id="KW-1133">Transmembrane helix</keyword>
<dbReference type="InterPro" id="IPR000253">
    <property type="entry name" value="FHA_dom"/>
</dbReference>
<keyword evidence="2" id="KW-0812">Transmembrane</keyword>
<proteinExistence type="predicted"/>
<evidence type="ECO:0000259" key="3">
    <source>
        <dbReference type="PROSITE" id="PS50006"/>
    </source>
</evidence>
<evidence type="ECO:0000313" key="5">
    <source>
        <dbReference type="Proteomes" id="UP000605427"/>
    </source>
</evidence>
<feature type="domain" description="FHA" evidence="3">
    <location>
        <begin position="564"/>
        <end position="614"/>
    </location>
</feature>
<protein>
    <recommendedName>
        <fullName evidence="3">FHA domain-containing protein</fullName>
    </recommendedName>
</protein>
<feature type="transmembrane region" description="Helical" evidence="2">
    <location>
        <begin position="380"/>
        <end position="400"/>
    </location>
</feature>
<dbReference type="SUPFAM" id="SSF49879">
    <property type="entry name" value="SMAD/FHA domain"/>
    <property type="match status" value="1"/>
</dbReference>
<dbReference type="InterPro" id="IPR008984">
    <property type="entry name" value="SMAD_FHA_dom_sf"/>
</dbReference>
<dbReference type="SMART" id="SM00240">
    <property type="entry name" value="FHA"/>
    <property type="match status" value="1"/>
</dbReference>
<evidence type="ECO:0000256" key="1">
    <source>
        <dbReference type="SAM" id="MobiDB-lite"/>
    </source>
</evidence>
<feature type="region of interest" description="Disordered" evidence="1">
    <location>
        <begin position="286"/>
        <end position="347"/>
    </location>
</feature>
<gene>
    <name evidence="4" type="ORF">GCM10007362_16920</name>
</gene>
<organism evidence="4 5">
    <name type="scientific">Saccharibacillus endophyticus</name>
    <dbReference type="NCBI Taxonomy" id="2060666"/>
    <lineage>
        <taxon>Bacteria</taxon>
        <taxon>Bacillati</taxon>
        <taxon>Bacillota</taxon>
        <taxon>Bacilli</taxon>
        <taxon>Bacillales</taxon>
        <taxon>Paenibacillaceae</taxon>
        <taxon>Saccharibacillus</taxon>
    </lineage>
</organism>
<dbReference type="RefSeq" id="WP_172242209.1">
    <property type="nucleotide sequence ID" value="NZ_BMDD01000002.1"/>
</dbReference>
<feature type="transmembrane region" description="Helical" evidence="2">
    <location>
        <begin position="355"/>
        <end position="374"/>
    </location>
</feature>